<sequence length="64" mass="7515">MPRYGGSFRERQWTPQAPWSVGEYCWYQFAQNGRPVIVRYRCLVAHISATNSPPWSSPQLWSQV</sequence>
<dbReference type="AlphaFoldDB" id="A0AA39NB51"/>
<dbReference type="Proteomes" id="UP001175211">
    <property type="component" value="Unassembled WGS sequence"/>
</dbReference>
<reference evidence="1" key="1">
    <citation type="submission" date="2023-06" db="EMBL/GenBank/DDBJ databases">
        <authorList>
            <consortium name="Lawrence Berkeley National Laboratory"/>
            <person name="Ahrendt S."/>
            <person name="Sahu N."/>
            <person name="Indic B."/>
            <person name="Wong-Bajracharya J."/>
            <person name="Merenyi Z."/>
            <person name="Ke H.-M."/>
            <person name="Monk M."/>
            <person name="Kocsube S."/>
            <person name="Drula E."/>
            <person name="Lipzen A."/>
            <person name="Balint B."/>
            <person name="Henrissat B."/>
            <person name="Andreopoulos B."/>
            <person name="Martin F.M."/>
            <person name="Harder C.B."/>
            <person name="Rigling D."/>
            <person name="Ford K.L."/>
            <person name="Foster G.D."/>
            <person name="Pangilinan J."/>
            <person name="Papanicolaou A."/>
            <person name="Barry K."/>
            <person name="LaButti K."/>
            <person name="Viragh M."/>
            <person name="Koriabine M."/>
            <person name="Yan M."/>
            <person name="Riley R."/>
            <person name="Champramary S."/>
            <person name="Plett K.L."/>
            <person name="Tsai I.J."/>
            <person name="Slot J."/>
            <person name="Sipos G."/>
            <person name="Plett J."/>
            <person name="Nagy L.G."/>
            <person name="Grigoriev I.V."/>
        </authorList>
    </citation>
    <scope>NUCLEOTIDE SEQUENCE</scope>
    <source>
        <strain evidence="1">CCBAS 213</strain>
    </source>
</reference>
<dbReference type="GeneID" id="85360538"/>
<evidence type="ECO:0000313" key="1">
    <source>
        <dbReference type="EMBL" id="KAK0462378.1"/>
    </source>
</evidence>
<protein>
    <submittedName>
        <fullName evidence="1">Uncharacterized protein</fullName>
    </submittedName>
</protein>
<organism evidence="1 2">
    <name type="scientific">Armillaria tabescens</name>
    <name type="common">Ringless honey mushroom</name>
    <name type="synonym">Agaricus tabescens</name>
    <dbReference type="NCBI Taxonomy" id="1929756"/>
    <lineage>
        <taxon>Eukaryota</taxon>
        <taxon>Fungi</taxon>
        <taxon>Dikarya</taxon>
        <taxon>Basidiomycota</taxon>
        <taxon>Agaricomycotina</taxon>
        <taxon>Agaricomycetes</taxon>
        <taxon>Agaricomycetidae</taxon>
        <taxon>Agaricales</taxon>
        <taxon>Marasmiineae</taxon>
        <taxon>Physalacriaceae</taxon>
        <taxon>Desarmillaria</taxon>
    </lineage>
</organism>
<name>A0AA39NB51_ARMTA</name>
<gene>
    <name evidence="1" type="ORF">EV420DRAFT_1639595</name>
</gene>
<accession>A0AA39NB51</accession>
<proteinExistence type="predicted"/>
<dbReference type="RefSeq" id="XP_060333990.1">
    <property type="nucleotide sequence ID" value="XM_060476990.1"/>
</dbReference>
<keyword evidence="2" id="KW-1185">Reference proteome</keyword>
<evidence type="ECO:0000313" key="2">
    <source>
        <dbReference type="Proteomes" id="UP001175211"/>
    </source>
</evidence>
<comment type="caution">
    <text evidence="1">The sequence shown here is derived from an EMBL/GenBank/DDBJ whole genome shotgun (WGS) entry which is preliminary data.</text>
</comment>
<dbReference type="EMBL" id="JAUEPS010000009">
    <property type="protein sequence ID" value="KAK0462378.1"/>
    <property type="molecule type" value="Genomic_DNA"/>
</dbReference>